<reference evidence="5" key="1">
    <citation type="submission" date="2017-09" db="EMBL/GenBank/DDBJ databases">
        <title>Depth-based differentiation of microbial function through sediment-hosted aquifers and enrichment of novel symbionts in the deep terrestrial subsurface.</title>
        <authorList>
            <person name="Probst A.J."/>
            <person name="Ladd B."/>
            <person name="Jarett J.K."/>
            <person name="Geller-Mcgrath D.E."/>
            <person name="Sieber C.M.K."/>
            <person name="Emerson J.B."/>
            <person name="Anantharaman K."/>
            <person name="Thomas B.C."/>
            <person name="Malmstrom R."/>
            <person name="Stieglmeier M."/>
            <person name="Klingl A."/>
            <person name="Woyke T."/>
            <person name="Ryan C.M."/>
            <person name="Banfield J.F."/>
        </authorList>
    </citation>
    <scope>NUCLEOTIDE SEQUENCE [LARGE SCALE GENOMIC DNA]</scope>
</reference>
<comment type="caution">
    <text evidence="4">The sequence shown here is derived from an EMBL/GenBank/DDBJ whole genome shotgun (WGS) entry which is preliminary data.</text>
</comment>
<evidence type="ECO:0000256" key="2">
    <source>
        <dbReference type="ARBA" id="ARBA00022801"/>
    </source>
</evidence>
<dbReference type="GO" id="GO:0047429">
    <property type="term" value="F:nucleoside triphosphate diphosphatase activity"/>
    <property type="evidence" value="ECO:0007669"/>
    <property type="project" value="UniProtKB-EC"/>
</dbReference>
<name>A0A2H0WX18_9BACT</name>
<gene>
    <name evidence="4" type="primary">maf</name>
    <name evidence="4" type="ORF">COT59_01855</name>
</gene>
<keyword evidence="3" id="KW-0546">Nucleotide metabolism</keyword>
<dbReference type="CDD" id="cd00555">
    <property type="entry name" value="Maf"/>
    <property type="match status" value="1"/>
</dbReference>
<dbReference type="NCBIfam" id="TIGR00172">
    <property type="entry name" value="maf"/>
    <property type="match status" value="1"/>
</dbReference>
<dbReference type="InterPro" id="IPR029001">
    <property type="entry name" value="ITPase-like_fam"/>
</dbReference>
<dbReference type="GO" id="GO:0009117">
    <property type="term" value="P:nucleotide metabolic process"/>
    <property type="evidence" value="ECO:0007669"/>
    <property type="project" value="UniProtKB-KW"/>
</dbReference>
<dbReference type="PIRSF" id="PIRSF006305">
    <property type="entry name" value="Maf"/>
    <property type="match status" value="1"/>
</dbReference>
<dbReference type="Proteomes" id="UP000229675">
    <property type="component" value="Unassembled WGS sequence"/>
</dbReference>
<dbReference type="Gene3D" id="3.90.950.10">
    <property type="match status" value="1"/>
</dbReference>
<protein>
    <recommendedName>
        <fullName evidence="3">Nucleoside triphosphate pyrophosphatase</fullName>
        <ecNumber evidence="3">3.6.1.9</ecNumber>
    </recommendedName>
    <alternativeName>
        <fullName evidence="3">Nucleotide pyrophosphatase</fullName>
        <shortName evidence="3">Nucleotide PPase</shortName>
    </alternativeName>
</protein>
<dbReference type="GO" id="GO:0005737">
    <property type="term" value="C:cytoplasm"/>
    <property type="evidence" value="ECO:0007669"/>
    <property type="project" value="UniProtKB-SubCell"/>
</dbReference>
<dbReference type="Pfam" id="PF02545">
    <property type="entry name" value="Maf"/>
    <property type="match status" value="1"/>
</dbReference>
<dbReference type="PANTHER" id="PTHR43213:SF5">
    <property type="entry name" value="BIFUNCTIONAL DTTP_UTP PYROPHOSPHATASE_METHYLTRANSFERASE PROTEIN-RELATED"/>
    <property type="match status" value="1"/>
</dbReference>
<proteinExistence type="inferred from homology"/>
<comment type="catalytic activity">
    <reaction evidence="3">
        <text>a ribonucleoside 5'-triphosphate + H2O = a ribonucleoside 5'-phosphate + diphosphate + H(+)</text>
        <dbReference type="Rhea" id="RHEA:23996"/>
        <dbReference type="ChEBI" id="CHEBI:15377"/>
        <dbReference type="ChEBI" id="CHEBI:15378"/>
        <dbReference type="ChEBI" id="CHEBI:33019"/>
        <dbReference type="ChEBI" id="CHEBI:58043"/>
        <dbReference type="ChEBI" id="CHEBI:61557"/>
        <dbReference type="EC" id="3.6.1.9"/>
    </reaction>
</comment>
<comment type="subcellular location">
    <subcellularLocation>
        <location evidence="3">Cytoplasm</location>
    </subcellularLocation>
</comment>
<comment type="cofactor">
    <cofactor evidence="1 3">
        <name>a divalent metal cation</name>
        <dbReference type="ChEBI" id="CHEBI:60240"/>
    </cofactor>
</comment>
<dbReference type="AlphaFoldDB" id="A0A2H0WX18"/>
<dbReference type="SUPFAM" id="SSF52972">
    <property type="entry name" value="ITPase-like"/>
    <property type="match status" value="1"/>
</dbReference>
<dbReference type="EMBL" id="PEZD01000041">
    <property type="protein sequence ID" value="PIS17203.1"/>
    <property type="molecule type" value="Genomic_DNA"/>
</dbReference>
<keyword evidence="3" id="KW-0963">Cytoplasm</keyword>
<dbReference type="PANTHER" id="PTHR43213">
    <property type="entry name" value="BIFUNCTIONAL DTTP/UTP PYROPHOSPHATASE/METHYLTRANSFERASE PROTEIN-RELATED"/>
    <property type="match status" value="1"/>
</dbReference>
<dbReference type="HAMAP" id="MF_00528">
    <property type="entry name" value="Maf"/>
    <property type="match status" value="1"/>
</dbReference>
<evidence type="ECO:0000313" key="5">
    <source>
        <dbReference type="Proteomes" id="UP000229675"/>
    </source>
</evidence>
<dbReference type="InterPro" id="IPR003697">
    <property type="entry name" value="Maf-like"/>
</dbReference>
<comment type="similarity">
    <text evidence="3">Belongs to the Maf family.</text>
</comment>
<keyword evidence="2 3" id="KW-0378">Hydrolase</keyword>
<feature type="active site" description="Proton acceptor" evidence="3">
    <location>
        <position position="74"/>
    </location>
</feature>
<dbReference type="EC" id="3.6.1.9" evidence="3"/>
<accession>A0A2H0WX18</accession>
<organism evidence="4 5">
    <name type="scientific">Candidatus Nealsonbacteria bacterium CG09_land_8_20_14_0_10_42_14</name>
    <dbReference type="NCBI Taxonomy" id="1974707"/>
    <lineage>
        <taxon>Bacteria</taxon>
        <taxon>Candidatus Nealsoniibacteriota</taxon>
    </lineage>
</organism>
<sequence>MENNNMTKIILATTSPYRKEVFRYLGIPFEVEGSKIDESKSERDNPEELVKNLSKLKAEAVAKNHQDAIVIGMDSVGFFGGKIFEKPKSREEDFQRLKALSGNNHQFYTGVYIMDTTSGKTLSEVVKTDVSMREISEEEINQYLDEDVNFNTYALGYDPVKHISASFVKKIKGSYYNLLGGMPLETIIEMLKEIGHKEGKI</sequence>
<evidence type="ECO:0000313" key="4">
    <source>
        <dbReference type="EMBL" id="PIS17203.1"/>
    </source>
</evidence>
<evidence type="ECO:0000256" key="1">
    <source>
        <dbReference type="ARBA" id="ARBA00001968"/>
    </source>
</evidence>
<comment type="function">
    <text evidence="3">Nucleoside triphosphate pyrophosphatase. May have a dual role in cell division arrest and in preventing the incorporation of modified nucleotides into cellular nucleic acids.</text>
</comment>
<comment type="caution">
    <text evidence="3">Lacks conserved residue(s) required for the propagation of feature annotation.</text>
</comment>
<evidence type="ECO:0000256" key="3">
    <source>
        <dbReference type="HAMAP-Rule" id="MF_00528"/>
    </source>
</evidence>
<comment type="catalytic activity">
    <reaction evidence="3">
        <text>a 2'-deoxyribonucleoside 5'-triphosphate + H2O = a 2'-deoxyribonucleoside 5'-phosphate + diphosphate + H(+)</text>
        <dbReference type="Rhea" id="RHEA:44644"/>
        <dbReference type="ChEBI" id="CHEBI:15377"/>
        <dbReference type="ChEBI" id="CHEBI:15378"/>
        <dbReference type="ChEBI" id="CHEBI:33019"/>
        <dbReference type="ChEBI" id="CHEBI:61560"/>
        <dbReference type="ChEBI" id="CHEBI:65317"/>
        <dbReference type="EC" id="3.6.1.9"/>
    </reaction>
</comment>